<reference evidence="1 2" key="1">
    <citation type="submission" date="2024-01" db="EMBL/GenBank/DDBJ databases">
        <title>Genome assemblies of Stephania.</title>
        <authorList>
            <person name="Yang L."/>
        </authorList>
    </citation>
    <scope>NUCLEOTIDE SEQUENCE [LARGE SCALE GENOMIC DNA]</scope>
    <source>
        <strain evidence="1">JXDWG</strain>
        <tissue evidence="1">Leaf</tissue>
    </source>
</reference>
<gene>
    <name evidence="1" type="ORF">Scep_012603</name>
</gene>
<dbReference type="EMBL" id="JBBNAG010000005">
    <property type="protein sequence ID" value="KAK9133075.1"/>
    <property type="molecule type" value="Genomic_DNA"/>
</dbReference>
<evidence type="ECO:0000313" key="2">
    <source>
        <dbReference type="Proteomes" id="UP001419268"/>
    </source>
</evidence>
<accession>A0AAP0P9P9</accession>
<name>A0AAP0P9P9_9MAGN</name>
<protein>
    <submittedName>
        <fullName evidence="1">Uncharacterized protein</fullName>
    </submittedName>
</protein>
<dbReference type="Proteomes" id="UP001419268">
    <property type="component" value="Unassembled WGS sequence"/>
</dbReference>
<dbReference type="PANTHER" id="PTHR10775:SF188">
    <property type="entry name" value="TRANSPOSASE-ASSOCIATED DOMAIN-CONTAINING PROTEIN"/>
    <property type="match status" value="1"/>
</dbReference>
<organism evidence="1 2">
    <name type="scientific">Stephania cephalantha</name>
    <dbReference type="NCBI Taxonomy" id="152367"/>
    <lineage>
        <taxon>Eukaryota</taxon>
        <taxon>Viridiplantae</taxon>
        <taxon>Streptophyta</taxon>
        <taxon>Embryophyta</taxon>
        <taxon>Tracheophyta</taxon>
        <taxon>Spermatophyta</taxon>
        <taxon>Magnoliopsida</taxon>
        <taxon>Ranunculales</taxon>
        <taxon>Menispermaceae</taxon>
        <taxon>Menispermoideae</taxon>
        <taxon>Cissampelideae</taxon>
        <taxon>Stephania</taxon>
    </lineage>
</organism>
<evidence type="ECO:0000313" key="1">
    <source>
        <dbReference type="EMBL" id="KAK9133075.1"/>
    </source>
</evidence>
<dbReference type="AlphaFoldDB" id="A0AAP0P9P9"/>
<keyword evidence="2" id="KW-1185">Reference proteome</keyword>
<sequence length="156" mass="18052">MVRMVHEALEFPSVESDNENRQSFSPNEETRKFQKILLDAEQPLYPECDEFTTLSFIVRLLNLKVLGGWSGKSFTMLLELLNAFSMIIKLHKTFYEANKLTKDLGFTCETWDVCPNNCMLFKDKDKDLDACIMCHASRYKELNGKVGLENNRGKKL</sequence>
<dbReference type="PANTHER" id="PTHR10775">
    <property type="entry name" value="OS08G0208400 PROTEIN"/>
    <property type="match status" value="1"/>
</dbReference>
<proteinExistence type="predicted"/>
<comment type="caution">
    <text evidence="1">The sequence shown here is derived from an EMBL/GenBank/DDBJ whole genome shotgun (WGS) entry which is preliminary data.</text>
</comment>